<feature type="compositionally biased region" description="Polar residues" evidence="1">
    <location>
        <begin position="98"/>
        <end position="108"/>
    </location>
</feature>
<dbReference type="EMBL" id="AP022605">
    <property type="protein sequence ID" value="BBZ07529.1"/>
    <property type="molecule type" value="Genomic_DNA"/>
</dbReference>
<sequence>MTASTAAAAVSTTRKVIRRLPNSTAWWMPGTSACGIGVKLPGKHCGQVGQPSPDAVTRTIAPVTEIPPWVRMTATAIARWTRRLGTGSRSTNCRKSRLTGTNPMVEQS</sequence>
<feature type="region of interest" description="Disordered" evidence="1">
    <location>
        <begin position="85"/>
        <end position="108"/>
    </location>
</feature>
<evidence type="ECO:0000313" key="2">
    <source>
        <dbReference type="EMBL" id="BBZ07529.1"/>
    </source>
</evidence>
<name>A0A7I7VQL0_9MYCO</name>
<gene>
    <name evidence="2" type="ORF">MDOR_16980</name>
</gene>
<dbReference type="KEGG" id="mdr:MDOR_16980"/>
<dbReference type="Proteomes" id="UP000467201">
    <property type="component" value="Chromosome"/>
</dbReference>
<evidence type="ECO:0000313" key="3">
    <source>
        <dbReference type="Proteomes" id="UP000467201"/>
    </source>
</evidence>
<protein>
    <submittedName>
        <fullName evidence="2">Uncharacterized protein</fullName>
    </submittedName>
</protein>
<reference evidence="2 3" key="1">
    <citation type="journal article" date="2019" name="Emerg. Microbes Infect.">
        <title>Comprehensive subspecies identification of 175 nontuberculous mycobacteria species based on 7547 genomic profiles.</title>
        <authorList>
            <person name="Matsumoto Y."/>
            <person name="Kinjo T."/>
            <person name="Motooka D."/>
            <person name="Nabeya D."/>
            <person name="Jung N."/>
            <person name="Uechi K."/>
            <person name="Horii T."/>
            <person name="Iida T."/>
            <person name="Fujita J."/>
            <person name="Nakamura S."/>
        </authorList>
    </citation>
    <scope>NUCLEOTIDE SEQUENCE [LARGE SCALE GENOMIC DNA]</scope>
    <source>
        <strain evidence="2 3">JCM 12405</strain>
    </source>
</reference>
<dbReference type="AlphaFoldDB" id="A0A7I7VQL0"/>
<organism evidence="2 3">
    <name type="scientific">Mycolicibacterium doricum</name>
    <dbReference type="NCBI Taxonomy" id="126673"/>
    <lineage>
        <taxon>Bacteria</taxon>
        <taxon>Bacillati</taxon>
        <taxon>Actinomycetota</taxon>
        <taxon>Actinomycetes</taxon>
        <taxon>Mycobacteriales</taxon>
        <taxon>Mycobacteriaceae</taxon>
        <taxon>Mycolicibacterium</taxon>
    </lineage>
</organism>
<proteinExistence type="predicted"/>
<accession>A0A7I7VQL0</accession>
<evidence type="ECO:0000256" key="1">
    <source>
        <dbReference type="SAM" id="MobiDB-lite"/>
    </source>
</evidence>